<organism evidence="4 5">
    <name type="scientific">Halobacteriovorax marinus</name>
    <dbReference type="NCBI Taxonomy" id="97084"/>
    <lineage>
        <taxon>Bacteria</taxon>
        <taxon>Pseudomonadati</taxon>
        <taxon>Bdellovibrionota</taxon>
        <taxon>Bacteriovoracia</taxon>
        <taxon>Bacteriovoracales</taxon>
        <taxon>Halobacteriovoraceae</taxon>
        <taxon>Halobacteriovorax</taxon>
    </lineage>
</organism>
<dbReference type="Pfam" id="PF00501">
    <property type="entry name" value="AMP-binding"/>
    <property type="match status" value="1"/>
</dbReference>
<evidence type="ECO:0000259" key="3">
    <source>
        <dbReference type="Pfam" id="PF00501"/>
    </source>
</evidence>
<dbReference type="PANTHER" id="PTHR43201:SF5">
    <property type="entry name" value="MEDIUM-CHAIN ACYL-COA LIGASE ACSF2, MITOCHONDRIAL"/>
    <property type="match status" value="1"/>
</dbReference>
<dbReference type="InterPro" id="IPR045851">
    <property type="entry name" value="AMP-bd_C_sf"/>
</dbReference>
<dbReference type="InterPro" id="IPR042099">
    <property type="entry name" value="ANL_N_sf"/>
</dbReference>
<dbReference type="GO" id="GO:0006631">
    <property type="term" value="P:fatty acid metabolic process"/>
    <property type="evidence" value="ECO:0007669"/>
    <property type="project" value="TreeGrafter"/>
</dbReference>
<dbReference type="PANTHER" id="PTHR43201">
    <property type="entry name" value="ACYL-COA SYNTHETASE"/>
    <property type="match status" value="1"/>
</dbReference>
<proteinExistence type="inferred from homology"/>
<dbReference type="EMBL" id="MAAO01000002">
    <property type="protein sequence ID" value="OUR99683.1"/>
    <property type="molecule type" value="Genomic_DNA"/>
</dbReference>
<comment type="caution">
    <text evidence="4">The sequence shown here is derived from an EMBL/GenBank/DDBJ whole genome shotgun (WGS) entry which is preliminary data.</text>
</comment>
<dbReference type="SUPFAM" id="SSF56801">
    <property type="entry name" value="Acetyl-CoA synthetase-like"/>
    <property type="match status" value="1"/>
</dbReference>
<dbReference type="AlphaFoldDB" id="A0A1Y5FC28"/>
<protein>
    <recommendedName>
        <fullName evidence="3">AMP-dependent synthetase/ligase domain-containing protein</fullName>
    </recommendedName>
</protein>
<dbReference type="Proteomes" id="UP000196531">
    <property type="component" value="Unassembled WGS sequence"/>
</dbReference>
<feature type="domain" description="AMP-dependent synthetase/ligase" evidence="3">
    <location>
        <begin position="88"/>
        <end position="260"/>
    </location>
</feature>
<accession>A0A1Y5FC28</accession>
<evidence type="ECO:0000313" key="4">
    <source>
        <dbReference type="EMBL" id="OUR99683.1"/>
    </source>
</evidence>
<comment type="similarity">
    <text evidence="1">Belongs to the ATP-dependent AMP-binding enzyme family.</text>
</comment>
<dbReference type="Gene3D" id="3.40.50.12780">
    <property type="entry name" value="N-terminal domain of ligase-like"/>
    <property type="match status" value="1"/>
</dbReference>
<evidence type="ECO:0000256" key="1">
    <source>
        <dbReference type="ARBA" id="ARBA00006432"/>
    </source>
</evidence>
<dbReference type="InterPro" id="IPR000873">
    <property type="entry name" value="AMP-dep_synth/lig_dom"/>
</dbReference>
<dbReference type="Gene3D" id="3.30.300.30">
    <property type="match status" value="1"/>
</dbReference>
<gene>
    <name evidence="4" type="ORF">A9Q84_01270</name>
</gene>
<sequence length="410" mass="45485">MNILVWKGHHSKEIFELTKRALSSDNVLLILCPPRIDDISDYYEYLPSGQVEFFGEFFGKESFYNDSKTTFKETVSIGLFSSGSADIFPKLILYTKGNLKSSNDGIMSFFSETDFKKIVCYPQPYHIFGLSLGYALAIDRGVELLFDVGVYSKKSHKLWLETIENCGAETLTLGTPTHMKDLLSYLDSENLTPCASLTSIFGGESVSVNLWERARDILKIQAPSIGYGCSEASPGVTHLPPGVHPGENGNLGAPLPNVKLTCEKDGLRVAGENICHAIIQNNGIIFPGGEYLMSDIIKKKDDGNLQYISRNNLVLNRGGEKFSLEMIEAYLLDELSLNVVSVCVNDERLGEDLGGLIESPDQESIQNILFKLKEKFNRNFNSHNFKIVNSLPKNSNAKVDRKSALEIVKG</sequence>
<evidence type="ECO:0000256" key="2">
    <source>
        <dbReference type="ARBA" id="ARBA00022598"/>
    </source>
</evidence>
<name>A0A1Y5FC28_9BACT</name>
<reference evidence="5" key="1">
    <citation type="journal article" date="2017" name="Proc. Natl. Acad. Sci. U.S.A.">
        <title>Simulation of Deepwater Horizon oil plume reveals substrate specialization within a complex community of hydrocarbon-degraders.</title>
        <authorList>
            <person name="Hu P."/>
            <person name="Dubinsky E.A."/>
            <person name="Probst A.J."/>
            <person name="Wang J."/>
            <person name="Sieber C.M.K."/>
            <person name="Tom L.M."/>
            <person name="Gardinali P."/>
            <person name="Banfield J.F."/>
            <person name="Atlas R.M."/>
            <person name="Andersen G.L."/>
        </authorList>
    </citation>
    <scope>NUCLEOTIDE SEQUENCE [LARGE SCALE GENOMIC DNA]</scope>
</reference>
<evidence type="ECO:0000313" key="5">
    <source>
        <dbReference type="Proteomes" id="UP000196531"/>
    </source>
</evidence>
<dbReference type="GO" id="GO:0031956">
    <property type="term" value="F:medium-chain fatty acid-CoA ligase activity"/>
    <property type="evidence" value="ECO:0007669"/>
    <property type="project" value="TreeGrafter"/>
</dbReference>
<keyword evidence="2" id="KW-0436">Ligase</keyword>